<comment type="caution">
    <text evidence="1">The sequence shown here is derived from an EMBL/GenBank/DDBJ whole genome shotgun (WGS) entry which is preliminary data.</text>
</comment>
<protein>
    <submittedName>
        <fullName evidence="1">Uncharacterized protein</fullName>
    </submittedName>
</protein>
<sequence>MPLPPDVTSRQRPPTFRELVADLYVPCVSFRGLSRLLARLGCGVGAATLWRDVQAVAPGLAPDP</sequence>
<organism evidence="1">
    <name type="scientific">Caldilineaceae bacterium SB0662_bin_9</name>
    <dbReference type="NCBI Taxonomy" id="2605258"/>
    <lineage>
        <taxon>Bacteria</taxon>
        <taxon>Bacillati</taxon>
        <taxon>Chloroflexota</taxon>
        <taxon>Caldilineae</taxon>
        <taxon>Caldilineales</taxon>
        <taxon>Caldilineaceae</taxon>
    </lineage>
</organism>
<proteinExistence type="predicted"/>
<reference evidence="1" key="1">
    <citation type="submission" date="2019-09" db="EMBL/GenBank/DDBJ databases">
        <title>Characterisation of the sponge microbiome using genome-centric metagenomics.</title>
        <authorList>
            <person name="Engelberts J.P."/>
            <person name="Robbins S.J."/>
            <person name="De Goeij J.M."/>
            <person name="Aranda M."/>
            <person name="Bell S.C."/>
            <person name="Webster N.S."/>
        </authorList>
    </citation>
    <scope>NUCLEOTIDE SEQUENCE</scope>
    <source>
        <strain evidence="1">SB0662_bin_9</strain>
    </source>
</reference>
<gene>
    <name evidence="1" type="ORF">F4Y08_10910</name>
</gene>
<dbReference type="EMBL" id="VXPY01000078">
    <property type="protein sequence ID" value="MYD90828.1"/>
    <property type="molecule type" value="Genomic_DNA"/>
</dbReference>
<accession>A0A6B1DUB0</accession>
<dbReference type="AlphaFoldDB" id="A0A6B1DUB0"/>
<name>A0A6B1DUB0_9CHLR</name>
<evidence type="ECO:0000313" key="1">
    <source>
        <dbReference type="EMBL" id="MYD90828.1"/>
    </source>
</evidence>